<evidence type="ECO:0000256" key="3">
    <source>
        <dbReference type="ARBA" id="ARBA00022741"/>
    </source>
</evidence>
<protein>
    <recommendedName>
        <fullName evidence="9">Protein kinase domain-containing protein</fullName>
    </recommendedName>
</protein>
<evidence type="ECO:0000256" key="5">
    <source>
        <dbReference type="ARBA" id="ARBA00022840"/>
    </source>
</evidence>
<reference evidence="10 11" key="1">
    <citation type="submission" date="2024-04" db="EMBL/GenBank/DDBJ databases">
        <title>Tritrichomonas musculus Genome.</title>
        <authorList>
            <person name="Alves-Ferreira E."/>
            <person name="Grigg M."/>
            <person name="Lorenzi H."/>
            <person name="Galac M."/>
        </authorList>
    </citation>
    <scope>NUCLEOTIDE SEQUENCE [LARGE SCALE GENOMIC DNA]</scope>
    <source>
        <strain evidence="10 11">EAF2021</strain>
    </source>
</reference>
<evidence type="ECO:0000256" key="7">
    <source>
        <dbReference type="RuleBase" id="RU000304"/>
    </source>
</evidence>
<dbReference type="PANTHER" id="PTHR24346:SF82">
    <property type="entry name" value="KP78A-RELATED"/>
    <property type="match status" value="1"/>
</dbReference>
<keyword evidence="3 6" id="KW-0547">Nucleotide-binding</keyword>
<keyword evidence="1 7" id="KW-0723">Serine/threonine-protein kinase</keyword>
<dbReference type="InterPro" id="IPR000719">
    <property type="entry name" value="Prot_kinase_dom"/>
</dbReference>
<dbReference type="PROSITE" id="PS00108">
    <property type="entry name" value="PROTEIN_KINASE_ST"/>
    <property type="match status" value="1"/>
</dbReference>
<dbReference type="EMBL" id="JAPFFF010000006">
    <property type="protein sequence ID" value="KAK8887678.1"/>
    <property type="molecule type" value="Genomic_DNA"/>
</dbReference>
<evidence type="ECO:0000256" key="4">
    <source>
        <dbReference type="ARBA" id="ARBA00022777"/>
    </source>
</evidence>
<comment type="similarity">
    <text evidence="7">Belongs to the protein kinase superfamily.</text>
</comment>
<evidence type="ECO:0000256" key="2">
    <source>
        <dbReference type="ARBA" id="ARBA00022679"/>
    </source>
</evidence>
<keyword evidence="5 6" id="KW-0067">ATP-binding</keyword>
<dbReference type="PROSITE" id="PS00107">
    <property type="entry name" value="PROTEIN_KINASE_ATP"/>
    <property type="match status" value="1"/>
</dbReference>
<accession>A0ABR2K976</accession>
<feature type="compositionally biased region" description="Basic and acidic residues" evidence="8">
    <location>
        <begin position="449"/>
        <end position="459"/>
    </location>
</feature>
<dbReference type="CDD" id="cd14003">
    <property type="entry name" value="STKc_AMPK-like"/>
    <property type="match status" value="1"/>
</dbReference>
<proteinExistence type="inferred from homology"/>
<evidence type="ECO:0000256" key="1">
    <source>
        <dbReference type="ARBA" id="ARBA00022527"/>
    </source>
</evidence>
<dbReference type="Pfam" id="PF00069">
    <property type="entry name" value="Pkinase"/>
    <property type="match status" value="1"/>
</dbReference>
<evidence type="ECO:0000256" key="8">
    <source>
        <dbReference type="SAM" id="MobiDB-lite"/>
    </source>
</evidence>
<dbReference type="PROSITE" id="PS50011">
    <property type="entry name" value="PROTEIN_KINASE_DOM"/>
    <property type="match status" value="1"/>
</dbReference>
<sequence>MSKKLNVEVPAQIGPYVMQGPIGDGAFSEVRLCKKKKTKEFFACKIVPRSRLHSAALESRFEYEIRINQQLHHPGIVQMIDLLCDEKNYYVIMEFCPNGDLFSYIVNRNKLTEAQAKPFVRQILEALQYLHSMDVSHRDMKPENILLDQYARIKISDFGLSKFFNPKDCLVKTPCGSPCYASPECISGHAYNGKTTDVWSFGVILYAMLTGQLPWTKRNQTQLFQQIKRGEYSIPSYLSPEAKNMIRNLMCVNIESRYTIEQALNDPWIKDIPKQFDEKEQHGYVSMKQVDQYFGREISSLDLQPDIVIFDSQPNFTFFSVLRDIGGAKNKSLETKEHKKIVDTSDEHKKKKKVKKSKFLRFFGKKDNDSETSKEKAKDSKHKKKPPQTLPVPTAKNSILAPSSISLEDNDSNYSNVPSAPVTRNRRRHPNQSRPYSQSINPNSTTSKPVEKTREIKNA</sequence>
<feature type="compositionally biased region" description="Polar residues" evidence="8">
    <location>
        <begin position="395"/>
        <end position="418"/>
    </location>
</feature>
<gene>
    <name evidence="10" type="ORF">M9Y10_038731</name>
</gene>
<dbReference type="Proteomes" id="UP001470230">
    <property type="component" value="Unassembled WGS sequence"/>
</dbReference>
<dbReference type="SMART" id="SM00220">
    <property type="entry name" value="S_TKc"/>
    <property type="match status" value="1"/>
</dbReference>
<keyword evidence="11" id="KW-1185">Reference proteome</keyword>
<dbReference type="PANTHER" id="PTHR24346">
    <property type="entry name" value="MAP/MICROTUBULE AFFINITY-REGULATING KINASE"/>
    <property type="match status" value="1"/>
</dbReference>
<feature type="compositionally biased region" description="Basic and acidic residues" evidence="8">
    <location>
        <begin position="365"/>
        <end position="378"/>
    </location>
</feature>
<dbReference type="InterPro" id="IPR011009">
    <property type="entry name" value="Kinase-like_dom_sf"/>
</dbReference>
<feature type="domain" description="Protein kinase" evidence="9">
    <location>
        <begin position="16"/>
        <end position="269"/>
    </location>
</feature>
<evidence type="ECO:0000313" key="10">
    <source>
        <dbReference type="EMBL" id="KAK8887678.1"/>
    </source>
</evidence>
<dbReference type="InterPro" id="IPR017441">
    <property type="entry name" value="Protein_kinase_ATP_BS"/>
</dbReference>
<evidence type="ECO:0000256" key="6">
    <source>
        <dbReference type="PROSITE-ProRule" id="PRU10141"/>
    </source>
</evidence>
<feature type="region of interest" description="Disordered" evidence="8">
    <location>
        <begin position="365"/>
        <end position="459"/>
    </location>
</feature>
<feature type="compositionally biased region" description="Polar residues" evidence="8">
    <location>
        <begin position="432"/>
        <end position="448"/>
    </location>
</feature>
<dbReference type="SUPFAM" id="SSF56112">
    <property type="entry name" value="Protein kinase-like (PK-like)"/>
    <property type="match status" value="1"/>
</dbReference>
<comment type="caution">
    <text evidence="10">The sequence shown here is derived from an EMBL/GenBank/DDBJ whole genome shotgun (WGS) entry which is preliminary data.</text>
</comment>
<name>A0ABR2K976_9EUKA</name>
<keyword evidence="2" id="KW-0808">Transferase</keyword>
<feature type="binding site" evidence="6">
    <location>
        <position position="45"/>
    </location>
    <ligand>
        <name>ATP</name>
        <dbReference type="ChEBI" id="CHEBI:30616"/>
    </ligand>
</feature>
<organism evidence="10 11">
    <name type="scientific">Tritrichomonas musculus</name>
    <dbReference type="NCBI Taxonomy" id="1915356"/>
    <lineage>
        <taxon>Eukaryota</taxon>
        <taxon>Metamonada</taxon>
        <taxon>Parabasalia</taxon>
        <taxon>Tritrichomonadida</taxon>
        <taxon>Tritrichomonadidae</taxon>
        <taxon>Tritrichomonas</taxon>
    </lineage>
</organism>
<keyword evidence="4" id="KW-0418">Kinase</keyword>
<dbReference type="InterPro" id="IPR008271">
    <property type="entry name" value="Ser/Thr_kinase_AS"/>
</dbReference>
<evidence type="ECO:0000259" key="9">
    <source>
        <dbReference type="PROSITE" id="PS50011"/>
    </source>
</evidence>
<dbReference type="Gene3D" id="1.10.510.10">
    <property type="entry name" value="Transferase(Phosphotransferase) domain 1"/>
    <property type="match status" value="1"/>
</dbReference>
<evidence type="ECO:0000313" key="11">
    <source>
        <dbReference type="Proteomes" id="UP001470230"/>
    </source>
</evidence>